<reference evidence="3" key="1">
    <citation type="submission" date="2016-10" db="EMBL/GenBank/DDBJ databases">
        <authorList>
            <person name="Varghese N."/>
            <person name="Submissions S."/>
        </authorList>
    </citation>
    <scope>NUCLEOTIDE SEQUENCE [LARGE SCALE GENOMIC DNA]</scope>
    <source>
        <strain evidence="3">DSM 45419</strain>
    </source>
</reference>
<feature type="compositionally biased region" description="Basic and acidic residues" evidence="1">
    <location>
        <begin position="41"/>
        <end position="50"/>
    </location>
</feature>
<dbReference type="AlphaFoldDB" id="A0A1G9S3W8"/>
<feature type="region of interest" description="Disordered" evidence="1">
    <location>
        <begin position="1"/>
        <end position="58"/>
    </location>
</feature>
<dbReference type="RefSeq" id="WP_175479530.1">
    <property type="nucleotide sequence ID" value="NZ_FNHE01000004.1"/>
</dbReference>
<dbReference type="Proteomes" id="UP000198680">
    <property type="component" value="Unassembled WGS sequence"/>
</dbReference>
<evidence type="ECO:0000313" key="2">
    <source>
        <dbReference type="EMBL" id="SDM29455.1"/>
    </source>
</evidence>
<accession>A0A1G9S3W8</accession>
<protein>
    <submittedName>
        <fullName evidence="2">Uncharacterized protein</fullName>
    </submittedName>
</protein>
<dbReference type="EMBL" id="FNHE01000004">
    <property type="protein sequence ID" value="SDM29455.1"/>
    <property type="molecule type" value="Genomic_DNA"/>
</dbReference>
<dbReference type="STRING" id="1137991.SAMN05660642_02171"/>
<proteinExistence type="predicted"/>
<evidence type="ECO:0000313" key="3">
    <source>
        <dbReference type="Proteomes" id="UP000198680"/>
    </source>
</evidence>
<name>A0A1G9S3W8_9ACTN</name>
<sequence>MSKKTNQQEQQAAARQAKKEGLSPSEAGVTTGASKQTRHVSTGDDRHEHSSAQGKSKT</sequence>
<evidence type="ECO:0000256" key="1">
    <source>
        <dbReference type="SAM" id="MobiDB-lite"/>
    </source>
</evidence>
<gene>
    <name evidence="2" type="ORF">SAMN05660642_02171</name>
</gene>
<keyword evidence="3" id="KW-1185">Reference proteome</keyword>
<organism evidence="2 3">
    <name type="scientific">Geodermatophilus siccatus</name>
    <dbReference type="NCBI Taxonomy" id="1137991"/>
    <lineage>
        <taxon>Bacteria</taxon>
        <taxon>Bacillati</taxon>
        <taxon>Actinomycetota</taxon>
        <taxon>Actinomycetes</taxon>
        <taxon>Geodermatophilales</taxon>
        <taxon>Geodermatophilaceae</taxon>
        <taxon>Geodermatophilus</taxon>
    </lineage>
</organism>